<comment type="caution">
    <text evidence="1">The sequence shown here is derived from an EMBL/GenBank/DDBJ whole genome shotgun (WGS) entry which is preliminary data.</text>
</comment>
<reference evidence="1" key="1">
    <citation type="journal article" date="2020" name="Stud. Mycol.">
        <title>101 Dothideomycetes genomes: a test case for predicting lifestyles and emergence of pathogens.</title>
        <authorList>
            <person name="Haridas S."/>
            <person name="Albert R."/>
            <person name="Binder M."/>
            <person name="Bloem J."/>
            <person name="Labutti K."/>
            <person name="Salamov A."/>
            <person name="Andreopoulos B."/>
            <person name="Baker S."/>
            <person name="Barry K."/>
            <person name="Bills G."/>
            <person name="Bluhm B."/>
            <person name="Cannon C."/>
            <person name="Castanera R."/>
            <person name="Culley D."/>
            <person name="Daum C."/>
            <person name="Ezra D."/>
            <person name="Gonzalez J."/>
            <person name="Henrissat B."/>
            <person name="Kuo A."/>
            <person name="Liang C."/>
            <person name="Lipzen A."/>
            <person name="Lutzoni F."/>
            <person name="Magnuson J."/>
            <person name="Mondo S."/>
            <person name="Nolan M."/>
            <person name="Ohm R."/>
            <person name="Pangilinan J."/>
            <person name="Park H.-J."/>
            <person name="Ramirez L."/>
            <person name="Alfaro M."/>
            <person name="Sun H."/>
            <person name="Tritt A."/>
            <person name="Yoshinaga Y."/>
            <person name="Zwiers L.-H."/>
            <person name="Turgeon B."/>
            <person name="Goodwin S."/>
            <person name="Spatafora J."/>
            <person name="Crous P."/>
            <person name="Grigoriev I."/>
        </authorList>
    </citation>
    <scope>NUCLEOTIDE SEQUENCE</scope>
    <source>
        <strain evidence="1">CBS 690.94</strain>
    </source>
</reference>
<organism evidence="1 2">
    <name type="scientific">Karstenula rhodostoma CBS 690.94</name>
    <dbReference type="NCBI Taxonomy" id="1392251"/>
    <lineage>
        <taxon>Eukaryota</taxon>
        <taxon>Fungi</taxon>
        <taxon>Dikarya</taxon>
        <taxon>Ascomycota</taxon>
        <taxon>Pezizomycotina</taxon>
        <taxon>Dothideomycetes</taxon>
        <taxon>Pleosporomycetidae</taxon>
        <taxon>Pleosporales</taxon>
        <taxon>Massarineae</taxon>
        <taxon>Didymosphaeriaceae</taxon>
        <taxon>Karstenula</taxon>
    </lineage>
</organism>
<protein>
    <submittedName>
        <fullName evidence="1">Uncharacterized protein</fullName>
    </submittedName>
</protein>
<name>A0A9P4UG70_9PLEO</name>
<evidence type="ECO:0000313" key="1">
    <source>
        <dbReference type="EMBL" id="KAF2447967.1"/>
    </source>
</evidence>
<evidence type="ECO:0000313" key="2">
    <source>
        <dbReference type="Proteomes" id="UP000799764"/>
    </source>
</evidence>
<dbReference type="Proteomes" id="UP000799764">
    <property type="component" value="Unassembled WGS sequence"/>
</dbReference>
<accession>A0A9P4UG70</accession>
<sequence>HPRSPVPSPPFNVLPTHITHAAAQHAPRSPCAPRPCPCHVAWRGTVSRRAPPAAASVSSDVLDTRPGCHAHAHAHAAATRAGVRSDTRVCVQLPLPRRIGRACWQGLALVLARWMGWGVVWHVCVGCPGRVRSGDGMGWDGSGVRREARYRGVEWSGGREGGRASSSWVGKGPMVSVLVILALDTLLLNASLELNFAGSVMGCEQMFGDVLFVWRWEAGYERGVGGGAGLGVRSATGCGRGFPCWACGYMAAMGWTTAGLHVLDGGGQALVKARLEADTLR</sequence>
<gene>
    <name evidence="1" type="ORF">P171DRAFT_510470</name>
</gene>
<dbReference type="EMBL" id="MU001496">
    <property type="protein sequence ID" value="KAF2447967.1"/>
    <property type="molecule type" value="Genomic_DNA"/>
</dbReference>
<dbReference type="AlphaFoldDB" id="A0A9P4UG70"/>
<proteinExistence type="predicted"/>
<feature type="non-terminal residue" evidence="1">
    <location>
        <position position="1"/>
    </location>
</feature>
<keyword evidence="2" id="KW-1185">Reference proteome</keyword>